<feature type="domain" description="Exostosin GT47" evidence="20">
    <location>
        <begin position="48"/>
        <end position="333"/>
    </location>
</feature>
<organism evidence="22">
    <name type="scientific">Medioppia subpectinata</name>
    <dbReference type="NCBI Taxonomy" id="1979941"/>
    <lineage>
        <taxon>Eukaryota</taxon>
        <taxon>Metazoa</taxon>
        <taxon>Ecdysozoa</taxon>
        <taxon>Arthropoda</taxon>
        <taxon>Chelicerata</taxon>
        <taxon>Arachnida</taxon>
        <taxon>Acari</taxon>
        <taxon>Acariformes</taxon>
        <taxon>Sarcoptiformes</taxon>
        <taxon>Oribatida</taxon>
        <taxon>Brachypylina</taxon>
        <taxon>Oppioidea</taxon>
        <taxon>Oppiidae</taxon>
        <taxon>Medioppia</taxon>
    </lineage>
</organism>
<dbReference type="OrthoDB" id="5954868at2759"/>
<proteinExistence type="inferred from homology"/>
<evidence type="ECO:0000256" key="14">
    <source>
        <dbReference type="ARBA" id="ARBA00023034"/>
    </source>
</evidence>
<evidence type="ECO:0000256" key="13">
    <source>
        <dbReference type="ARBA" id="ARBA00022989"/>
    </source>
</evidence>
<comment type="cofactor">
    <cofactor evidence="1">
        <name>Mn(2+)</name>
        <dbReference type="ChEBI" id="CHEBI:29035"/>
    </cofactor>
</comment>
<evidence type="ECO:0000256" key="15">
    <source>
        <dbReference type="ARBA" id="ARBA00023136"/>
    </source>
</evidence>
<accession>A0A7R9KBZ4</accession>
<dbReference type="GO" id="GO:0050508">
    <property type="term" value="F:glucuronosyl-N-acetylglucosaminyl-proteoglycan 4-alpha-N-acetylglucosaminyltransferase activity"/>
    <property type="evidence" value="ECO:0007669"/>
    <property type="project" value="UniProtKB-EC"/>
</dbReference>
<evidence type="ECO:0000256" key="9">
    <source>
        <dbReference type="ARBA" id="ARBA00022692"/>
    </source>
</evidence>
<evidence type="ECO:0000313" key="23">
    <source>
        <dbReference type="Proteomes" id="UP000759131"/>
    </source>
</evidence>
<dbReference type="InterPro" id="IPR015338">
    <property type="entry name" value="GT64_dom"/>
</dbReference>
<evidence type="ECO:0000256" key="17">
    <source>
        <dbReference type="ARBA" id="ARBA00023180"/>
    </source>
</evidence>
<keyword evidence="12" id="KW-0735">Signal-anchor</keyword>
<evidence type="ECO:0000259" key="21">
    <source>
        <dbReference type="Pfam" id="PF09258"/>
    </source>
</evidence>
<dbReference type="GO" id="GO:0046872">
    <property type="term" value="F:metal ion binding"/>
    <property type="evidence" value="ECO:0007669"/>
    <property type="project" value="UniProtKB-KW"/>
</dbReference>
<keyword evidence="13" id="KW-1133">Transmembrane helix</keyword>
<evidence type="ECO:0000313" key="22">
    <source>
        <dbReference type="EMBL" id="CAD7619861.1"/>
    </source>
</evidence>
<dbReference type="GO" id="GO:0015012">
    <property type="term" value="P:heparan sulfate proteoglycan biosynthetic process"/>
    <property type="evidence" value="ECO:0007669"/>
    <property type="project" value="UniProtKB-ARBA"/>
</dbReference>
<evidence type="ECO:0000256" key="12">
    <source>
        <dbReference type="ARBA" id="ARBA00022968"/>
    </source>
</evidence>
<evidence type="ECO:0000256" key="6">
    <source>
        <dbReference type="ARBA" id="ARBA00012194"/>
    </source>
</evidence>
<evidence type="ECO:0000256" key="10">
    <source>
        <dbReference type="ARBA" id="ARBA00022723"/>
    </source>
</evidence>
<evidence type="ECO:0000256" key="1">
    <source>
        <dbReference type="ARBA" id="ARBA00001936"/>
    </source>
</evidence>
<dbReference type="InterPro" id="IPR004263">
    <property type="entry name" value="Exostosin"/>
</dbReference>
<comment type="pathway">
    <text evidence="4">Protein modification; protein glycosylation.</text>
</comment>
<keyword evidence="14" id="KW-0333">Golgi apparatus</keyword>
<dbReference type="Pfam" id="PF03016">
    <property type="entry name" value="Exostosin_GT47"/>
    <property type="match status" value="1"/>
</dbReference>
<dbReference type="InterPro" id="IPR040911">
    <property type="entry name" value="Exostosin_GT47"/>
</dbReference>
<dbReference type="InterPro" id="IPR029044">
    <property type="entry name" value="Nucleotide-diphossugar_trans"/>
</dbReference>
<keyword evidence="16" id="KW-1015">Disulfide bond</keyword>
<dbReference type="FunFam" id="3.90.550.10:FF:000035">
    <property type="entry name" value="Putative Exostosin-2"/>
    <property type="match status" value="1"/>
</dbReference>
<dbReference type="Pfam" id="PF09258">
    <property type="entry name" value="Glyco_transf_64"/>
    <property type="match status" value="1"/>
</dbReference>
<evidence type="ECO:0000259" key="20">
    <source>
        <dbReference type="Pfam" id="PF03016"/>
    </source>
</evidence>
<evidence type="ECO:0000256" key="16">
    <source>
        <dbReference type="ARBA" id="ARBA00023157"/>
    </source>
</evidence>
<name>A0A7R9KBZ4_9ACAR</name>
<evidence type="ECO:0000256" key="3">
    <source>
        <dbReference type="ARBA" id="ARBA00004648"/>
    </source>
</evidence>
<dbReference type="GO" id="GO:0005789">
    <property type="term" value="C:endoplasmic reticulum membrane"/>
    <property type="evidence" value="ECO:0007669"/>
    <property type="project" value="UniProtKB-SubCell"/>
</dbReference>
<gene>
    <name evidence="22" type="ORF">OSB1V03_LOCUS358</name>
</gene>
<dbReference type="AlphaFoldDB" id="A0A7R9KBZ4"/>
<dbReference type="PANTHER" id="PTHR48261:SF5">
    <property type="entry name" value="EXOSTOSIN GLYCOSYLTRANSFERASE 2"/>
    <property type="match status" value="1"/>
</dbReference>
<comment type="similarity">
    <text evidence="5">Belongs to the glycosyltransferase 47 family.</text>
</comment>
<dbReference type="EC" id="2.4.1.224" evidence="6"/>
<evidence type="ECO:0000256" key="11">
    <source>
        <dbReference type="ARBA" id="ARBA00022824"/>
    </source>
</evidence>
<dbReference type="EMBL" id="CAJPIZ010000069">
    <property type="protein sequence ID" value="CAG2100291.1"/>
    <property type="molecule type" value="Genomic_DNA"/>
</dbReference>
<dbReference type="SUPFAM" id="SSF53448">
    <property type="entry name" value="Nucleotide-diphospho-sugar transferases"/>
    <property type="match status" value="1"/>
</dbReference>
<dbReference type="GO" id="GO:0015020">
    <property type="term" value="F:glucuronosyltransferase activity"/>
    <property type="evidence" value="ECO:0007669"/>
    <property type="project" value="UniProtKB-ARBA"/>
</dbReference>
<keyword evidence="11" id="KW-0256">Endoplasmic reticulum</keyword>
<evidence type="ECO:0000256" key="19">
    <source>
        <dbReference type="ARBA" id="ARBA00069568"/>
    </source>
</evidence>
<dbReference type="EMBL" id="OC854644">
    <property type="protein sequence ID" value="CAD7619861.1"/>
    <property type="molecule type" value="Genomic_DNA"/>
</dbReference>
<keyword evidence="23" id="KW-1185">Reference proteome</keyword>
<dbReference type="GO" id="GO:0000139">
    <property type="term" value="C:Golgi membrane"/>
    <property type="evidence" value="ECO:0007669"/>
    <property type="project" value="UniProtKB-SubCell"/>
</dbReference>
<sequence length="671" mass="77573">MIVQVMIDDNQVSPPTATNSLCNHFKCFDVYRCGNYDNTITLNNEELINVYIYPSIDFIDSNHKSMLSPFSQQYRELLEAIISSPYYTADPSKACLFIPNIDLLNDRNVKSDEISVILGSLAHWGRGANHIIFNMISTSLIHYNSRSDLNIGDALIAGAGFDSWNYRPTFDVSIPVFSLFSYEYKEKTFNEKSILDNKRKWFVICTQFDSVSAGDQQILSALESQHSEQLLIVSRKQCNYNNRHENETQMCNNERNIELNYPKVLNESTFCLVLKTRFLGHPLLSDSLMSGCIPVVISDEYVLPFEEEIDWVTASVRIRSHSMPDLMTILTSISEKNINEMRTQTTFLWKTYFSSMKAIALTTLRIINERIFPNSAQPSEHWNRLNPSLTSNYAIISHKYSSRQSIGFTAVILTYDRLESLYEVIRSVVKAKSCVKVVVVWNNQLKSAPKRSKWPDIHIPLQIITTKENKLSNRFYPYECIETDAILAIDDDIVMLTADELEFGYQVWREFPDRIVGFPSRVHRWDNRTNKWKYESEWTNDVSMVLTGAAFYHKYYNHLYTNFMPKEIKSWVDQHMNCEDIAMNFLVSNVTGKSPIKVTPRKKFKCPECVNNDMLSADVLQHLNDRSDCINHFAAIYKSMPLIAVEFRADPVLYKDNLPEKLKQFNLIGSL</sequence>
<evidence type="ECO:0000256" key="8">
    <source>
        <dbReference type="ARBA" id="ARBA00022679"/>
    </source>
</evidence>
<evidence type="ECO:0000256" key="5">
    <source>
        <dbReference type="ARBA" id="ARBA00010271"/>
    </source>
</evidence>
<protein>
    <recommendedName>
        <fullName evidence="19">Exostosin-2</fullName>
        <ecNumber evidence="6">2.4.1.224</ecNumber>
    </recommendedName>
</protein>
<keyword evidence="18" id="KW-0464">Manganese</keyword>
<keyword evidence="8" id="KW-0808">Transferase</keyword>
<feature type="domain" description="Glycosyl transferase 64" evidence="21">
    <location>
        <begin position="408"/>
        <end position="654"/>
    </location>
</feature>
<dbReference type="PANTHER" id="PTHR48261">
    <property type="entry name" value="ACETYLGLUCOSAMINYLTRANSFERASE"/>
    <property type="match status" value="1"/>
</dbReference>
<keyword evidence="15" id="KW-0472">Membrane</keyword>
<evidence type="ECO:0000256" key="2">
    <source>
        <dbReference type="ARBA" id="ARBA00004323"/>
    </source>
</evidence>
<dbReference type="Proteomes" id="UP000759131">
    <property type="component" value="Unassembled WGS sequence"/>
</dbReference>
<dbReference type="Gene3D" id="3.90.550.10">
    <property type="entry name" value="Spore Coat Polysaccharide Biosynthesis Protein SpsA, Chain A"/>
    <property type="match status" value="1"/>
</dbReference>
<keyword evidence="9" id="KW-0812">Transmembrane</keyword>
<keyword evidence="10" id="KW-0479">Metal-binding</keyword>
<comment type="subcellular location">
    <subcellularLocation>
        <location evidence="3">Endoplasmic reticulum membrane</location>
        <topology evidence="3">Single-pass type II membrane protein</topology>
    </subcellularLocation>
    <subcellularLocation>
        <location evidence="2">Golgi apparatus membrane</location>
        <topology evidence="2">Single-pass type II membrane protein</topology>
    </subcellularLocation>
</comment>
<keyword evidence="17" id="KW-0325">Glycoprotein</keyword>
<evidence type="ECO:0000256" key="18">
    <source>
        <dbReference type="ARBA" id="ARBA00023211"/>
    </source>
</evidence>
<evidence type="ECO:0000256" key="4">
    <source>
        <dbReference type="ARBA" id="ARBA00004922"/>
    </source>
</evidence>
<evidence type="ECO:0000256" key="7">
    <source>
        <dbReference type="ARBA" id="ARBA00022676"/>
    </source>
</evidence>
<keyword evidence="7" id="KW-0328">Glycosyltransferase</keyword>
<reference evidence="22" key="1">
    <citation type="submission" date="2020-11" db="EMBL/GenBank/DDBJ databases">
        <authorList>
            <person name="Tran Van P."/>
        </authorList>
    </citation>
    <scope>NUCLEOTIDE SEQUENCE</scope>
</reference>